<sequence>MKNVILINILILFINSIKGQTDTIKINNLKKNDTMEYFDINKYNDWKAKDSNSNNDKVFTKGDFYVRVMKYDSAFIEDIENDKNPIEIRYAYSLKTKRLIYSTKKIYNFSFEVTKEYDENGKLIKETDNDKNYPFKVEDLCKLIKEEYGVDLMVKPNPNKEELQYRVSRSYDSSILKHLYLVSFTYGNPDIEPGDTILPPIKVVYVDGSNGKILYEESRSLNLANGDKIPNSKTKFPQKGEKKASEVYKIYQGKSYTESEWEEFEEKQYEAYCKKTGRIYTPKEKATKTEDTIKKSSFIADDLEKGDKHAPKKKKGFWNNLFK</sequence>
<reference evidence="1" key="1">
    <citation type="submission" date="2018-12" db="EMBL/GenBank/DDBJ databases">
        <title>Draft genome sequence of Flaovobacterium columnare ARS1 isolated from channel catfish in Alabama.</title>
        <authorList>
            <person name="Cai W."/>
            <person name="Arias C."/>
        </authorList>
    </citation>
    <scope>NUCLEOTIDE SEQUENCE [LARGE SCALE GENOMIC DNA]</scope>
    <source>
        <strain evidence="1">ARS1</strain>
    </source>
</reference>
<organism evidence="1 2">
    <name type="scientific">Flavobacterium columnare</name>
    <dbReference type="NCBI Taxonomy" id="996"/>
    <lineage>
        <taxon>Bacteria</taxon>
        <taxon>Pseudomonadati</taxon>
        <taxon>Bacteroidota</taxon>
        <taxon>Flavobacteriia</taxon>
        <taxon>Flavobacteriales</taxon>
        <taxon>Flavobacteriaceae</taxon>
        <taxon>Flavobacterium</taxon>
    </lineage>
</organism>
<dbReference type="Proteomes" id="UP000288951">
    <property type="component" value="Unassembled WGS sequence"/>
</dbReference>
<proteinExistence type="predicted"/>
<dbReference type="RefSeq" id="WP_127823860.1">
    <property type="nucleotide sequence ID" value="NZ_RQSM01000004.1"/>
</dbReference>
<protein>
    <submittedName>
        <fullName evidence="1">Uncharacterized protein</fullName>
    </submittedName>
</protein>
<comment type="caution">
    <text evidence="1">The sequence shown here is derived from an EMBL/GenBank/DDBJ whole genome shotgun (WGS) entry which is preliminary data.</text>
</comment>
<dbReference type="EMBL" id="RQSM01000004">
    <property type="protein sequence ID" value="RVU89851.1"/>
    <property type="molecule type" value="Genomic_DNA"/>
</dbReference>
<evidence type="ECO:0000313" key="1">
    <source>
        <dbReference type="EMBL" id="RVU89851.1"/>
    </source>
</evidence>
<keyword evidence="2" id="KW-1185">Reference proteome</keyword>
<accession>A0A437U8F3</accession>
<evidence type="ECO:0000313" key="2">
    <source>
        <dbReference type="Proteomes" id="UP000288951"/>
    </source>
</evidence>
<gene>
    <name evidence="1" type="ORF">EH230_13900</name>
</gene>
<name>A0A437U8F3_9FLAO</name>
<dbReference type="AlphaFoldDB" id="A0A437U8F3"/>
<dbReference type="OrthoDB" id="1329847at2"/>